<dbReference type="EMBL" id="JAINUF010000003">
    <property type="protein sequence ID" value="KAJ8369711.1"/>
    <property type="molecule type" value="Genomic_DNA"/>
</dbReference>
<dbReference type="Proteomes" id="UP001152622">
    <property type="component" value="Chromosome 3"/>
</dbReference>
<reference evidence="2" key="1">
    <citation type="journal article" date="2023" name="Science">
        <title>Genome structures resolve the early diversification of teleost fishes.</title>
        <authorList>
            <person name="Parey E."/>
            <person name="Louis A."/>
            <person name="Montfort J."/>
            <person name="Bouchez O."/>
            <person name="Roques C."/>
            <person name="Iampietro C."/>
            <person name="Lluch J."/>
            <person name="Castinel A."/>
            <person name="Donnadieu C."/>
            <person name="Desvignes T."/>
            <person name="Floi Bucao C."/>
            <person name="Jouanno E."/>
            <person name="Wen M."/>
            <person name="Mejri S."/>
            <person name="Dirks R."/>
            <person name="Jansen H."/>
            <person name="Henkel C."/>
            <person name="Chen W.J."/>
            <person name="Zahm M."/>
            <person name="Cabau C."/>
            <person name="Klopp C."/>
            <person name="Thompson A.W."/>
            <person name="Robinson-Rechavi M."/>
            <person name="Braasch I."/>
            <person name="Lecointre G."/>
            <person name="Bobe J."/>
            <person name="Postlethwait J.H."/>
            <person name="Berthelot C."/>
            <person name="Roest Crollius H."/>
            <person name="Guiguen Y."/>
        </authorList>
    </citation>
    <scope>NUCLEOTIDE SEQUENCE</scope>
    <source>
        <strain evidence="2">WJC10195</strain>
    </source>
</reference>
<protein>
    <submittedName>
        <fullName evidence="2">Uncharacterized protein</fullName>
    </submittedName>
</protein>
<organism evidence="2 3">
    <name type="scientific">Synaphobranchus kaupii</name>
    <name type="common">Kaup's arrowtooth eel</name>
    <dbReference type="NCBI Taxonomy" id="118154"/>
    <lineage>
        <taxon>Eukaryota</taxon>
        <taxon>Metazoa</taxon>
        <taxon>Chordata</taxon>
        <taxon>Craniata</taxon>
        <taxon>Vertebrata</taxon>
        <taxon>Euteleostomi</taxon>
        <taxon>Actinopterygii</taxon>
        <taxon>Neopterygii</taxon>
        <taxon>Teleostei</taxon>
        <taxon>Anguilliformes</taxon>
        <taxon>Synaphobranchidae</taxon>
        <taxon>Synaphobranchus</taxon>
    </lineage>
</organism>
<feature type="compositionally biased region" description="Low complexity" evidence="1">
    <location>
        <begin position="35"/>
        <end position="48"/>
    </location>
</feature>
<dbReference type="AlphaFoldDB" id="A0A9Q1FYV3"/>
<comment type="caution">
    <text evidence="2">The sequence shown here is derived from an EMBL/GenBank/DDBJ whole genome shotgun (WGS) entry which is preliminary data.</text>
</comment>
<accession>A0A9Q1FYV3</accession>
<evidence type="ECO:0000313" key="3">
    <source>
        <dbReference type="Proteomes" id="UP001152622"/>
    </source>
</evidence>
<feature type="region of interest" description="Disordered" evidence="1">
    <location>
        <begin position="1"/>
        <end position="109"/>
    </location>
</feature>
<name>A0A9Q1FYV3_SYNKA</name>
<gene>
    <name evidence="2" type="ORF">SKAU_G00097390</name>
</gene>
<proteinExistence type="predicted"/>
<evidence type="ECO:0000256" key="1">
    <source>
        <dbReference type="SAM" id="MobiDB-lite"/>
    </source>
</evidence>
<evidence type="ECO:0000313" key="2">
    <source>
        <dbReference type="EMBL" id="KAJ8369711.1"/>
    </source>
</evidence>
<keyword evidence="3" id="KW-1185">Reference proteome</keyword>
<sequence length="109" mass="11711">MVTVTEHQPGLQDPGKDAGGNQRRATESDCGEEGGAPAESEPQPAASERPPEGWWRPANGATGGLKSGRRRRAPARYNPAEKGDEEDEETFLAPLQVLPQPGRQQPLTK</sequence>